<keyword evidence="2" id="KW-1185">Reference proteome</keyword>
<reference evidence="1 2" key="1">
    <citation type="journal article" date="2019" name="Commun. Biol.">
        <title>The bagworm genome reveals a unique fibroin gene that provides high tensile strength.</title>
        <authorList>
            <person name="Kono N."/>
            <person name="Nakamura H."/>
            <person name="Ohtoshi R."/>
            <person name="Tomita M."/>
            <person name="Numata K."/>
            <person name="Arakawa K."/>
        </authorList>
    </citation>
    <scope>NUCLEOTIDE SEQUENCE [LARGE SCALE GENOMIC DNA]</scope>
</reference>
<sequence>MGGTILEYMPTIKQLLYSASACELQNIETKIIDYVKKRSMEDENCAARAARAAPAPRSALAEISRALYVSFRMQVVRGASAQMCCGAVPNIVRPVEVHCSNSGAFLRRTCPRPHPTAAAHACYHTALRLIRVFVTKCVVKNIYDLEYYCDRYDAQRR</sequence>
<dbReference type="EMBL" id="BGZK01000475">
    <property type="protein sequence ID" value="GBP46033.1"/>
    <property type="molecule type" value="Genomic_DNA"/>
</dbReference>
<protein>
    <submittedName>
        <fullName evidence="1">Uncharacterized protein</fullName>
    </submittedName>
</protein>
<comment type="caution">
    <text evidence="1">The sequence shown here is derived from an EMBL/GenBank/DDBJ whole genome shotgun (WGS) entry which is preliminary data.</text>
</comment>
<evidence type="ECO:0000313" key="2">
    <source>
        <dbReference type="Proteomes" id="UP000299102"/>
    </source>
</evidence>
<dbReference type="Proteomes" id="UP000299102">
    <property type="component" value="Unassembled WGS sequence"/>
</dbReference>
<gene>
    <name evidence="1" type="ORF">EVAR_24227_1</name>
</gene>
<evidence type="ECO:0000313" key="1">
    <source>
        <dbReference type="EMBL" id="GBP46033.1"/>
    </source>
</evidence>
<proteinExistence type="predicted"/>
<dbReference type="AlphaFoldDB" id="A0A4C1W4U7"/>
<name>A0A4C1W4U7_EUMVA</name>
<organism evidence="1 2">
    <name type="scientific">Eumeta variegata</name>
    <name type="common">Bagworm moth</name>
    <name type="synonym">Eumeta japonica</name>
    <dbReference type="NCBI Taxonomy" id="151549"/>
    <lineage>
        <taxon>Eukaryota</taxon>
        <taxon>Metazoa</taxon>
        <taxon>Ecdysozoa</taxon>
        <taxon>Arthropoda</taxon>
        <taxon>Hexapoda</taxon>
        <taxon>Insecta</taxon>
        <taxon>Pterygota</taxon>
        <taxon>Neoptera</taxon>
        <taxon>Endopterygota</taxon>
        <taxon>Lepidoptera</taxon>
        <taxon>Glossata</taxon>
        <taxon>Ditrysia</taxon>
        <taxon>Tineoidea</taxon>
        <taxon>Psychidae</taxon>
        <taxon>Oiketicinae</taxon>
        <taxon>Eumeta</taxon>
    </lineage>
</organism>
<accession>A0A4C1W4U7</accession>